<dbReference type="EMBL" id="BSXW01000599">
    <property type="protein sequence ID" value="GMF26337.1"/>
    <property type="molecule type" value="Genomic_DNA"/>
</dbReference>
<sequence>MCTNSSADMPVVELKDLGVVSEFLGISFTYDDVAGWELDQAQVIQDMLEKFQLDKAASARVPIGGKHYGDDGGELLPVGGAVETLQEIGLTPSLPSLLHVDNQAAIVQIQGKDTSGRAKRIDVRYKFIKDMVKKQALTVEYCESKAMRADIPTKVIPAPRLNDLRELVMLKDSD</sequence>
<dbReference type="CDD" id="cd09272">
    <property type="entry name" value="RNase_HI_RT_Ty1"/>
    <property type="match status" value="1"/>
</dbReference>
<evidence type="ECO:0000313" key="1">
    <source>
        <dbReference type="EMBL" id="GMF26337.1"/>
    </source>
</evidence>
<protein>
    <submittedName>
        <fullName evidence="1">Unnamed protein product</fullName>
    </submittedName>
</protein>
<accession>A0A9W6U0L7</accession>
<name>A0A9W6U0L7_9STRA</name>
<dbReference type="AlphaFoldDB" id="A0A9W6U0L7"/>
<evidence type="ECO:0000313" key="2">
    <source>
        <dbReference type="Proteomes" id="UP001165083"/>
    </source>
</evidence>
<proteinExistence type="predicted"/>
<dbReference type="Proteomes" id="UP001165083">
    <property type="component" value="Unassembled WGS sequence"/>
</dbReference>
<organism evidence="1 2">
    <name type="scientific">Phytophthora lilii</name>
    <dbReference type="NCBI Taxonomy" id="2077276"/>
    <lineage>
        <taxon>Eukaryota</taxon>
        <taxon>Sar</taxon>
        <taxon>Stramenopiles</taxon>
        <taxon>Oomycota</taxon>
        <taxon>Peronosporomycetes</taxon>
        <taxon>Peronosporales</taxon>
        <taxon>Peronosporaceae</taxon>
        <taxon>Phytophthora</taxon>
    </lineage>
</organism>
<keyword evidence="2" id="KW-1185">Reference proteome</keyword>
<comment type="caution">
    <text evidence="1">The sequence shown here is derived from an EMBL/GenBank/DDBJ whole genome shotgun (WGS) entry which is preliminary data.</text>
</comment>
<reference evidence="1" key="1">
    <citation type="submission" date="2023-04" db="EMBL/GenBank/DDBJ databases">
        <title>Phytophthora lilii NBRC 32176.</title>
        <authorList>
            <person name="Ichikawa N."/>
            <person name="Sato H."/>
            <person name="Tonouchi N."/>
        </authorList>
    </citation>
    <scope>NUCLEOTIDE SEQUENCE</scope>
    <source>
        <strain evidence="1">NBRC 32176</strain>
    </source>
</reference>
<dbReference type="OrthoDB" id="413361at2759"/>
<gene>
    <name evidence="1" type="ORF">Plil01_001095400</name>
</gene>